<dbReference type="Proteomes" id="UP001165962">
    <property type="component" value="Unassembled WGS sequence"/>
</dbReference>
<comment type="caution">
    <text evidence="11">The sequence shown here is derived from an EMBL/GenBank/DDBJ whole genome shotgun (WGS) entry which is preliminary data.</text>
</comment>
<dbReference type="Pfam" id="PF00512">
    <property type="entry name" value="HisKA"/>
    <property type="match status" value="1"/>
</dbReference>
<dbReference type="InterPro" id="IPR029016">
    <property type="entry name" value="GAF-like_dom_sf"/>
</dbReference>
<feature type="coiled-coil region" evidence="9">
    <location>
        <begin position="132"/>
        <end position="159"/>
    </location>
</feature>
<evidence type="ECO:0000256" key="6">
    <source>
        <dbReference type="ARBA" id="ARBA00022777"/>
    </source>
</evidence>
<organism evidence="11 12">
    <name type="scientific">Paenibacillus agricola</name>
    <dbReference type="NCBI Taxonomy" id="2716264"/>
    <lineage>
        <taxon>Bacteria</taxon>
        <taxon>Bacillati</taxon>
        <taxon>Bacillota</taxon>
        <taxon>Bacilli</taxon>
        <taxon>Bacillales</taxon>
        <taxon>Paenibacillaceae</taxon>
        <taxon>Paenibacillus</taxon>
    </lineage>
</organism>
<keyword evidence="12" id="KW-1185">Reference proteome</keyword>
<accession>A0ABX0JID2</accession>
<dbReference type="SUPFAM" id="SSF47384">
    <property type="entry name" value="Homodimeric domain of signal transducing histidine kinase"/>
    <property type="match status" value="1"/>
</dbReference>
<sequence length="387" mass="43078">MQVASEMIHANTFCIAINDRLTTTVLKSFNREITMLEEGLIVDNEQSYCHLVIEKSVGPLVVPDNMTHPLTKDMDATQFVGGCSFMGVKIITPSGDVFGSLCAFDHNHYQYHEKDVALLQSLAIFFANVLELEETARTLKKAEEASQELLEEKANLLAIMSHEIRTPMNGVMGMASLLHSTELSEEQKEYVDIIESSGKSLLTMLDHILKYSKLEAGKMELDSLPFDIRFHIERMLLLFSTDISKKGIFLSAEFDPKLPKLVWGDSNKIRQVLLNLVSNAFKFTSQGGITLAVKLISNEPEASSVRLAFSVTDTGEGIAAEKVDRLFQSFSQVHVTKESEQEAGTGLGLFISKQLVELMAGQIRLEKSDSNGSCFTFEIPLRLNQDE</sequence>
<evidence type="ECO:0000256" key="9">
    <source>
        <dbReference type="SAM" id="Coils"/>
    </source>
</evidence>
<evidence type="ECO:0000256" key="4">
    <source>
        <dbReference type="ARBA" id="ARBA00022679"/>
    </source>
</evidence>
<evidence type="ECO:0000256" key="2">
    <source>
        <dbReference type="ARBA" id="ARBA00012438"/>
    </source>
</evidence>
<dbReference type="SMART" id="SM00387">
    <property type="entry name" value="HATPase_c"/>
    <property type="match status" value="1"/>
</dbReference>
<evidence type="ECO:0000256" key="3">
    <source>
        <dbReference type="ARBA" id="ARBA00022553"/>
    </source>
</evidence>
<proteinExistence type="predicted"/>
<evidence type="ECO:0000313" key="11">
    <source>
        <dbReference type="EMBL" id="NHN34468.1"/>
    </source>
</evidence>
<dbReference type="PROSITE" id="PS50109">
    <property type="entry name" value="HIS_KIN"/>
    <property type="match status" value="1"/>
</dbReference>
<dbReference type="SUPFAM" id="SSF55874">
    <property type="entry name" value="ATPase domain of HSP90 chaperone/DNA topoisomerase II/histidine kinase"/>
    <property type="match status" value="1"/>
</dbReference>
<dbReference type="InterPro" id="IPR003594">
    <property type="entry name" value="HATPase_dom"/>
</dbReference>
<keyword evidence="4" id="KW-0808">Transferase</keyword>
<dbReference type="InterPro" id="IPR036097">
    <property type="entry name" value="HisK_dim/P_sf"/>
</dbReference>
<dbReference type="PRINTS" id="PR00344">
    <property type="entry name" value="BCTRLSENSOR"/>
</dbReference>
<comment type="catalytic activity">
    <reaction evidence="1">
        <text>ATP + protein L-histidine = ADP + protein N-phospho-L-histidine.</text>
        <dbReference type="EC" id="2.7.13.3"/>
    </reaction>
</comment>
<evidence type="ECO:0000313" key="12">
    <source>
        <dbReference type="Proteomes" id="UP001165962"/>
    </source>
</evidence>
<dbReference type="PANTHER" id="PTHR45339:SF1">
    <property type="entry name" value="HYBRID SIGNAL TRANSDUCTION HISTIDINE KINASE J"/>
    <property type="match status" value="1"/>
</dbReference>
<dbReference type="CDD" id="cd16922">
    <property type="entry name" value="HATPase_EvgS-ArcB-TorS-like"/>
    <property type="match status" value="1"/>
</dbReference>
<dbReference type="InterPro" id="IPR036890">
    <property type="entry name" value="HATPase_C_sf"/>
</dbReference>
<evidence type="ECO:0000256" key="1">
    <source>
        <dbReference type="ARBA" id="ARBA00000085"/>
    </source>
</evidence>
<feature type="domain" description="Histidine kinase" evidence="10">
    <location>
        <begin position="159"/>
        <end position="383"/>
    </location>
</feature>
<dbReference type="CDD" id="cd00082">
    <property type="entry name" value="HisKA"/>
    <property type="match status" value="1"/>
</dbReference>
<dbReference type="PANTHER" id="PTHR45339">
    <property type="entry name" value="HYBRID SIGNAL TRANSDUCTION HISTIDINE KINASE J"/>
    <property type="match status" value="1"/>
</dbReference>
<keyword evidence="6 11" id="KW-0418">Kinase</keyword>
<evidence type="ECO:0000256" key="7">
    <source>
        <dbReference type="ARBA" id="ARBA00022840"/>
    </source>
</evidence>
<keyword evidence="9" id="KW-0175">Coiled coil</keyword>
<protein>
    <recommendedName>
        <fullName evidence="2">histidine kinase</fullName>
        <ecNumber evidence="2">2.7.13.3</ecNumber>
    </recommendedName>
</protein>
<dbReference type="InterPro" id="IPR003018">
    <property type="entry name" value="GAF"/>
</dbReference>
<dbReference type="InterPro" id="IPR005467">
    <property type="entry name" value="His_kinase_dom"/>
</dbReference>
<gene>
    <name evidence="11" type="ORF">G9U52_32255</name>
</gene>
<dbReference type="EMBL" id="JAAOIW010000019">
    <property type="protein sequence ID" value="NHN34468.1"/>
    <property type="molecule type" value="Genomic_DNA"/>
</dbReference>
<dbReference type="EC" id="2.7.13.3" evidence="2"/>
<dbReference type="Pfam" id="PF02518">
    <property type="entry name" value="HATPase_c"/>
    <property type="match status" value="1"/>
</dbReference>
<name>A0ABX0JID2_9BACL</name>
<dbReference type="SMART" id="SM00388">
    <property type="entry name" value="HisKA"/>
    <property type="match status" value="1"/>
</dbReference>
<dbReference type="InterPro" id="IPR004358">
    <property type="entry name" value="Sig_transdc_His_kin-like_C"/>
</dbReference>
<keyword evidence="3" id="KW-0597">Phosphoprotein</keyword>
<dbReference type="Gene3D" id="3.30.565.10">
    <property type="entry name" value="Histidine kinase-like ATPase, C-terminal domain"/>
    <property type="match status" value="1"/>
</dbReference>
<dbReference type="SUPFAM" id="SSF55781">
    <property type="entry name" value="GAF domain-like"/>
    <property type="match status" value="1"/>
</dbReference>
<keyword evidence="7" id="KW-0067">ATP-binding</keyword>
<keyword evidence="8" id="KW-0902">Two-component regulatory system</keyword>
<dbReference type="InterPro" id="IPR003661">
    <property type="entry name" value="HisK_dim/P_dom"/>
</dbReference>
<reference evidence="11" key="1">
    <citation type="submission" date="2020-03" db="EMBL/GenBank/DDBJ databases">
        <title>Draft sequencing of Paenibacilllus sp. S3N08.</title>
        <authorList>
            <person name="Kim D.-U."/>
        </authorList>
    </citation>
    <scope>NUCLEOTIDE SEQUENCE</scope>
    <source>
        <strain evidence="11">S3N08</strain>
    </source>
</reference>
<evidence type="ECO:0000256" key="8">
    <source>
        <dbReference type="ARBA" id="ARBA00023012"/>
    </source>
</evidence>
<evidence type="ECO:0000256" key="5">
    <source>
        <dbReference type="ARBA" id="ARBA00022741"/>
    </source>
</evidence>
<dbReference type="GO" id="GO:0016301">
    <property type="term" value="F:kinase activity"/>
    <property type="evidence" value="ECO:0007669"/>
    <property type="project" value="UniProtKB-KW"/>
</dbReference>
<dbReference type="Pfam" id="PF01590">
    <property type="entry name" value="GAF"/>
    <property type="match status" value="1"/>
</dbReference>
<keyword evidence="5" id="KW-0547">Nucleotide-binding</keyword>
<evidence type="ECO:0000259" key="10">
    <source>
        <dbReference type="PROSITE" id="PS50109"/>
    </source>
</evidence>
<dbReference type="Gene3D" id="1.10.287.130">
    <property type="match status" value="1"/>
</dbReference>
<dbReference type="Gene3D" id="3.30.450.40">
    <property type="match status" value="1"/>
</dbReference>